<dbReference type="SUPFAM" id="SSF55729">
    <property type="entry name" value="Acyl-CoA N-acyltransferases (Nat)"/>
    <property type="match status" value="1"/>
</dbReference>
<feature type="domain" description="N-acetyltransferase" evidence="3">
    <location>
        <begin position="3"/>
        <end position="150"/>
    </location>
</feature>
<keyword evidence="5" id="KW-1185">Reference proteome</keyword>
<dbReference type="InterPro" id="IPR016181">
    <property type="entry name" value="Acyl_CoA_acyltransferase"/>
</dbReference>
<evidence type="ECO:0000313" key="5">
    <source>
        <dbReference type="Proteomes" id="UP000503117"/>
    </source>
</evidence>
<keyword evidence="1" id="KW-0808">Transferase</keyword>
<protein>
    <submittedName>
        <fullName evidence="4">GNAT family N-acetyltransferase</fullName>
    </submittedName>
</protein>
<name>A0ABX6MIP1_9BURK</name>
<dbReference type="PROSITE" id="PS51186">
    <property type="entry name" value="GNAT"/>
    <property type="match status" value="1"/>
</dbReference>
<evidence type="ECO:0000313" key="4">
    <source>
        <dbReference type="EMBL" id="QJD94181.1"/>
    </source>
</evidence>
<dbReference type="InterPro" id="IPR050832">
    <property type="entry name" value="Bact_Acetyltransf"/>
</dbReference>
<keyword evidence="2" id="KW-0012">Acyltransferase</keyword>
<dbReference type="CDD" id="cd04301">
    <property type="entry name" value="NAT_SF"/>
    <property type="match status" value="1"/>
</dbReference>
<evidence type="ECO:0000256" key="2">
    <source>
        <dbReference type="ARBA" id="ARBA00023315"/>
    </source>
</evidence>
<evidence type="ECO:0000256" key="1">
    <source>
        <dbReference type="ARBA" id="ARBA00022679"/>
    </source>
</evidence>
<sequence length="150" mass="16570">MHITFESPNQPEVIALIADLDAYHLTLYPPESVYALDLNALMQPEVKFAVARDVEGVIVGCGAVVLSPEYGEIKRMYVQPAARGQGLARRLMDTLEQAARDAGCPLMVLETGPSQPEAIALYQRHGFEHCGPYGGYPDDPHSVFMRKELR</sequence>
<dbReference type="Pfam" id="PF00583">
    <property type="entry name" value="Acetyltransf_1"/>
    <property type="match status" value="1"/>
</dbReference>
<dbReference type="RefSeq" id="WP_169115249.1">
    <property type="nucleotide sequence ID" value="NZ_CP051684.1"/>
</dbReference>
<evidence type="ECO:0000259" key="3">
    <source>
        <dbReference type="PROSITE" id="PS51186"/>
    </source>
</evidence>
<gene>
    <name evidence="4" type="ORF">HH213_17730</name>
</gene>
<accession>A0ABX6MIP1</accession>
<dbReference type="PANTHER" id="PTHR43877:SF2">
    <property type="entry name" value="AMINOALKYLPHOSPHONATE N-ACETYLTRANSFERASE-RELATED"/>
    <property type="match status" value="1"/>
</dbReference>
<dbReference type="PANTHER" id="PTHR43877">
    <property type="entry name" value="AMINOALKYLPHOSPHONATE N-ACETYLTRANSFERASE-RELATED-RELATED"/>
    <property type="match status" value="1"/>
</dbReference>
<dbReference type="EMBL" id="CP051684">
    <property type="protein sequence ID" value="QJD94181.1"/>
    <property type="molecule type" value="Genomic_DNA"/>
</dbReference>
<reference evidence="4 5" key="1">
    <citation type="submission" date="2020-04" db="EMBL/GenBank/DDBJ databases">
        <title>Genome sequencing of novel species.</title>
        <authorList>
            <person name="Heo J."/>
            <person name="Kim S.-J."/>
            <person name="Kim J.-S."/>
            <person name="Hong S.-B."/>
            <person name="Kwon S.-W."/>
        </authorList>
    </citation>
    <scope>NUCLEOTIDE SEQUENCE [LARGE SCALE GENOMIC DNA]</scope>
    <source>
        <strain evidence="4 5">AF9R3</strain>
    </source>
</reference>
<proteinExistence type="predicted"/>
<organism evidence="4 5">
    <name type="scientific">Duganella dendranthematis</name>
    <dbReference type="NCBI Taxonomy" id="2728021"/>
    <lineage>
        <taxon>Bacteria</taxon>
        <taxon>Pseudomonadati</taxon>
        <taxon>Pseudomonadota</taxon>
        <taxon>Betaproteobacteria</taxon>
        <taxon>Burkholderiales</taxon>
        <taxon>Oxalobacteraceae</taxon>
        <taxon>Telluria group</taxon>
        <taxon>Duganella</taxon>
    </lineage>
</organism>
<dbReference type="InterPro" id="IPR000182">
    <property type="entry name" value="GNAT_dom"/>
</dbReference>
<dbReference type="Proteomes" id="UP000503117">
    <property type="component" value="Chromosome"/>
</dbReference>
<dbReference type="Gene3D" id="3.40.630.30">
    <property type="match status" value="1"/>
</dbReference>